<feature type="transmembrane region" description="Helical" evidence="14">
    <location>
        <begin position="1004"/>
        <end position="1028"/>
    </location>
</feature>
<keyword evidence="19" id="KW-1185">Reference proteome</keyword>
<dbReference type="PROSITE" id="PS00010">
    <property type="entry name" value="ASX_HYDROXYL"/>
    <property type="match status" value="7"/>
</dbReference>
<dbReference type="AlphaFoldDB" id="A0A9W2XYZ1"/>
<dbReference type="SUPFAM" id="SSF57184">
    <property type="entry name" value="Growth factor receptor domain"/>
    <property type="match status" value="2"/>
</dbReference>
<dbReference type="InterPro" id="IPR009030">
    <property type="entry name" value="Growth_fac_rcpt_cys_sf"/>
</dbReference>
<dbReference type="InterPro" id="IPR000203">
    <property type="entry name" value="GPS"/>
</dbReference>
<comment type="subcellular location">
    <subcellularLocation>
        <location evidence="1">Cell membrane</location>
        <topology evidence="1">Multi-pass membrane protein</topology>
    </subcellularLocation>
</comment>
<evidence type="ECO:0000256" key="15">
    <source>
        <dbReference type="SAM" id="SignalP"/>
    </source>
</evidence>
<feature type="transmembrane region" description="Helical" evidence="14">
    <location>
        <begin position="964"/>
        <end position="984"/>
    </location>
</feature>
<feature type="chain" id="PRO_5040909694" evidence="15">
    <location>
        <begin position="21"/>
        <end position="1133"/>
    </location>
</feature>
<feature type="domain" description="EGF-like" evidence="16">
    <location>
        <begin position="237"/>
        <end position="277"/>
    </location>
</feature>
<feature type="domain" description="GAIN-B" evidence="17">
    <location>
        <begin position="693"/>
        <end position="848"/>
    </location>
</feature>
<sequence>MNFGVSSLLLGFLILPQTASYPPGSCDGYTNLTQPWRNKNFVTTIQANDDWNLRNQWWRFTGIGGDRIIAACIPPYYGGTVSPLYVPFVYPTSDSATPTTGTAYGIYTNCQDLSASINVVMCPGGFYIYQPFTLNYYVTAGYVTYHYNCQTDSCGPNAMCSADGGCVCVPGMAIPYGYWPDSSSYGCSDINECQVSGICGPASVCANTIGSYICSCQTGYIATNSSAPPGSTNPCTDINECLVVVCENGQCVNNPGSYRCACYQGYQINTTAPTVCQDIDECLNTAINCGPYANCTNTLGSFTCTCLVGFIATNPTAPVAWNNLCLDIDECLQSPNPCGPGTCLNNPGSYSCACYQGYFLNPDLIPQCQDINECQTTPGICGPYSNCTNTIGSYGCTCLVGFTVTYSGSPPSPANPCIDTDECLQTGMCGPYSNCTNTLGSYLCSCLVGFIVADSTIPPAPANPCTDINECLENICGSGQCYNNPGSYVCVCYQGYQVVPDATPVCQDIDECTQQPGICGAQALCDNEPGTFCCYCPSQFYPSTGVAWVLGTTVCKNLNTLVQNTVPPKGKTKQRAFLDQLDQDVENNVNVVPAATVGGMVAACMVLTSLLPGPDHILSCMSVYLELLLLQNVGAANVSSEGDGETGGLILNITERLVASMVSLPYASTTMHLQTPFMDLSLVTIGPGYKYGETIILYSQNNSMEINLYDTSRANDGKNEENCSFTPPGFAGAGFWTLNGIDTLLSKQYFKSQTEPEMFSAVVSALLLPLNNAHLTQLVNFTLQHKDFQQIPQYGTVSCVYWDDGRQTGKMQWATEGCWPTYSNETYTVCSCSHLSTFALIMQIGEPPPDNPFIDWLNRVCVTIGLFFLTLAIITFLLCSWNPKINNTARLHLCINLALSQLLILWDSNYLQDKLACKVMAGLLHFLVIASFVWMLLEALQLFLLVRKLTKVQVIQRDGLPRPLLYAVGYGVPLVIVGVSALVYSDGYGATAAKACWLMTERNFNWALTGPVIGLLAMNWVVFCATLWSLRPTLANMKSDVSQSKDTRLIMFKILAQFVILGCTWVLGLYQTNIFFEVLFIILNSQQGTFLYIIHCLLNKEVREEYIRFLTSLSKDGSVKSELTVSEDLSKAH</sequence>
<proteinExistence type="inferred from homology"/>
<feature type="domain" description="EGF-like" evidence="16">
    <location>
        <begin position="419"/>
        <end position="456"/>
    </location>
</feature>
<feature type="transmembrane region" description="Helical" evidence="14">
    <location>
        <begin position="1074"/>
        <end position="1098"/>
    </location>
</feature>
<dbReference type="InterPro" id="IPR057244">
    <property type="entry name" value="GAIN_B"/>
</dbReference>
<dbReference type="InterPro" id="IPR049883">
    <property type="entry name" value="NOTCH1_EGF-like"/>
</dbReference>
<name>A0A9W2XYZ1_BETSP</name>
<dbReference type="GO" id="GO:0004930">
    <property type="term" value="F:G protein-coupled receptor activity"/>
    <property type="evidence" value="ECO:0007669"/>
    <property type="project" value="InterPro"/>
</dbReference>
<evidence type="ECO:0000256" key="5">
    <source>
        <dbReference type="ARBA" id="ARBA00022692"/>
    </source>
</evidence>
<evidence type="ECO:0000313" key="20">
    <source>
        <dbReference type="RefSeq" id="XP_055366983.1"/>
    </source>
</evidence>
<dbReference type="KEGG" id="bspl:114860892"/>
<dbReference type="OrthoDB" id="1100386at2759"/>
<keyword evidence="3" id="KW-1003">Cell membrane</keyword>
<dbReference type="PROSITE" id="PS50261">
    <property type="entry name" value="G_PROTEIN_RECEP_F2_4"/>
    <property type="match status" value="1"/>
</dbReference>
<dbReference type="Gene3D" id="2.10.25.10">
    <property type="entry name" value="Laminin"/>
    <property type="match status" value="8"/>
</dbReference>
<dbReference type="SUPFAM" id="SSF57196">
    <property type="entry name" value="EGF/Laminin"/>
    <property type="match status" value="2"/>
</dbReference>
<dbReference type="Gene3D" id="1.20.1070.10">
    <property type="entry name" value="Rhodopsin 7-helix transmembrane proteins"/>
    <property type="match status" value="1"/>
</dbReference>
<dbReference type="PRINTS" id="PR00249">
    <property type="entry name" value="GPCRSECRETIN"/>
</dbReference>
<evidence type="ECO:0000256" key="12">
    <source>
        <dbReference type="ARBA" id="ARBA00023180"/>
    </source>
</evidence>
<evidence type="ECO:0000256" key="14">
    <source>
        <dbReference type="SAM" id="Phobius"/>
    </source>
</evidence>
<keyword evidence="11 13" id="KW-1015">Disulfide bond</keyword>
<dbReference type="SMART" id="SM00181">
    <property type="entry name" value="EGF"/>
    <property type="match status" value="9"/>
</dbReference>
<evidence type="ECO:0000313" key="19">
    <source>
        <dbReference type="Proteomes" id="UP000515150"/>
    </source>
</evidence>
<dbReference type="Proteomes" id="UP000515150">
    <property type="component" value="Chromosome 8"/>
</dbReference>
<feature type="signal peptide" evidence="15">
    <location>
        <begin position="1"/>
        <end position="20"/>
    </location>
</feature>
<dbReference type="FunFam" id="1.20.1070.10:FF:000054">
    <property type="entry name" value="Adhesion G protein-coupled receptor E3"/>
    <property type="match status" value="1"/>
</dbReference>
<feature type="disulfide bond" evidence="13">
    <location>
        <begin position="241"/>
        <end position="251"/>
    </location>
</feature>
<evidence type="ECO:0000256" key="4">
    <source>
        <dbReference type="ARBA" id="ARBA00022536"/>
    </source>
</evidence>
<dbReference type="FunFam" id="2.10.25.10:FF:000005">
    <property type="entry name" value="Fibrillin 2"/>
    <property type="match status" value="1"/>
</dbReference>
<comment type="caution">
    <text evidence="13">Lacks conserved residue(s) required for the propagation of feature annotation.</text>
</comment>
<comment type="similarity">
    <text evidence="2">Belongs to the G-protein coupled receptor 2 family. Adhesion G-protein coupled receptor (ADGR) subfamily.</text>
</comment>
<evidence type="ECO:0000256" key="1">
    <source>
        <dbReference type="ARBA" id="ARBA00004651"/>
    </source>
</evidence>
<evidence type="ECO:0000256" key="8">
    <source>
        <dbReference type="ARBA" id="ARBA00022837"/>
    </source>
</evidence>
<dbReference type="FunFam" id="2.10.25.10:FF:000068">
    <property type="entry name" value="Latent transforming growth factor beta binding protein 3"/>
    <property type="match status" value="1"/>
</dbReference>
<accession>A0A9W2XYZ1</accession>
<dbReference type="PROSITE" id="PS01187">
    <property type="entry name" value="EGF_CA"/>
    <property type="match status" value="3"/>
</dbReference>
<evidence type="ECO:0000256" key="2">
    <source>
        <dbReference type="ARBA" id="ARBA00007343"/>
    </source>
</evidence>
<evidence type="ECO:0000259" key="17">
    <source>
        <dbReference type="PROSITE" id="PS50221"/>
    </source>
</evidence>
<feature type="transmembrane region" description="Helical" evidence="14">
    <location>
        <begin position="1049"/>
        <end position="1068"/>
    </location>
</feature>
<dbReference type="GO" id="GO:0005509">
    <property type="term" value="F:calcium ion binding"/>
    <property type="evidence" value="ECO:0007669"/>
    <property type="project" value="InterPro"/>
</dbReference>
<dbReference type="InterPro" id="IPR000742">
    <property type="entry name" value="EGF"/>
</dbReference>
<keyword evidence="4 13" id="KW-0245">EGF-like domain</keyword>
<dbReference type="Gene3D" id="2.60.220.50">
    <property type="match status" value="1"/>
</dbReference>
<dbReference type="GO" id="GO:0007189">
    <property type="term" value="P:adenylate cyclase-activating G protein-coupled receptor signaling pathway"/>
    <property type="evidence" value="ECO:0007669"/>
    <property type="project" value="TreeGrafter"/>
</dbReference>
<feature type="domain" description="EGF-like" evidence="16">
    <location>
        <begin position="278"/>
        <end position="316"/>
    </location>
</feature>
<keyword evidence="7" id="KW-0677">Repeat</keyword>
<dbReference type="PROSITE" id="PS50026">
    <property type="entry name" value="EGF_3"/>
    <property type="match status" value="7"/>
</dbReference>
<evidence type="ECO:0000256" key="13">
    <source>
        <dbReference type="PROSITE-ProRule" id="PRU00076"/>
    </source>
</evidence>
<dbReference type="InterPro" id="IPR017981">
    <property type="entry name" value="GPCR_2-like_7TM"/>
</dbReference>
<feature type="disulfide bond" evidence="13">
    <location>
        <begin position="471"/>
        <end position="481"/>
    </location>
</feature>
<dbReference type="GO" id="GO:0007166">
    <property type="term" value="P:cell surface receptor signaling pathway"/>
    <property type="evidence" value="ECO:0007669"/>
    <property type="project" value="InterPro"/>
</dbReference>
<dbReference type="SMART" id="SM00303">
    <property type="entry name" value="GPS"/>
    <property type="match status" value="1"/>
</dbReference>
<dbReference type="InterPro" id="IPR000832">
    <property type="entry name" value="GPCR_2_secretin-like"/>
</dbReference>
<keyword evidence="12" id="KW-0325">Glycoprotein</keyword>
<evidence type="ECO:0000259" key="18">
    <source>
        <dbReference type="PROSITE" id="PS50261"/>
    </source>
</evidence>
<evidence type="ECO:0000256" key="7">
    <source>
        <dbReference type="ARBA" id="ARBA00022737"/>
    </source>
</evidence>
<dbReference type="RefSeq" id="XP_055366983.1">
    <property type="nucleotide sequence ID" value="XM_055511008.1"/>
</dbReference>
<feature type="domain" description="EGF-like" evidence="16">
    <location>
        <begin position="370"/>
        <end position="408"/>
    </location>
</feature>
<dbReference type="PANTHER" id="PTHR12011">
    <property type="entry name" value="ADHESION G-PROTEIN COUPLED RECEPTOR"/>
    <property type="match status" value="1"/>
</dbReference>
<reference evidence="20" key="1">
    <citation type="submission" date="2025-08" db="UniProtKB">
        <authorList>
            <consortium name="RefSeq"/>
        </authorList>
    </citation>
    <scope>IDENTIFICATION</scope>
</reference>
<dbReference type="Pfam" id="PF07645">
    <property type="entry name" value="EGF_CA"/>
    <property type="match status" value="8"/>
</dbReference>
<feature type="transmembrane region" description="Helical" evidence="14">
    <location>
        <begin position="891"/>
        <end position="911"/>
    </location>
</feature>
<dbReference type="PROSITE" id="PS50221">
    <property type="entry name" value="GAIN_B"/>
    <property type="match status" value="1"/>
</dbReference>
<feature type="domain" description="EGF-like" evidence="16">
    <location>
        <begin position="327"/>
        <end position="369"/>
    </location>
</feature>
<protein>
    <submittedName>
        <fullName evidence="20">Adhesion G protein-coupled receptor E2-like</fullName>
    </submittedName>
</protein>
<dbReference type="FunFam" id="2.10.25.10:FF:000002">
    <property type="entry name" value="Latent-transforming growth factor beta-binding protein 3"/>
    <property type="match status" value="1"/>
</dbReference>
<dbReference type="GeneID" id="114860892"/>
<evidence type="ECO:0000256" key="11">
    <source>
        <dbReference type="ARBA" id="ARBA00023157"/>
    </source>
</evidence>
<keyword evidence="9 14" id="KW-1133">Transmembrane helix</keyword>
<feature type="domain" description="EGF-like" evidence="16">
    <location>
        <begin position="467"/>
        <end position="507"/>
    </location>
</feature>
<dbReference type="SMART" id="SM00179">
    <property type="entry name" value="EGF_CA"/>
    <property type="match status" value="8"/>
</dbReference>
<evidence type="ECO:0000256" key="3">
    <source>
        <dbReference type="ARBA" id="ARBA00022475"/>
    </source>
</evidence>
<gene>
    <name evidence="20" type="primary">LOC114860892</name>
</gene>
<keyword evidence="6 15" id="KW-0732">Signal</keyword>
<dbReference type="GO" id="GO:0030855">
    <property type="term" value="P:epithelial cell differentiation"/>
    <property type="evidence" value="ECO:0007669"/>
    <property type="project" value="UniProtKB-ARBA"/>
</dbReference>
<dbReference type="InterPro" id="IPR018097">
    <property type="entry name" value="EGF_Ca-bd_CS"/>
</dbReference>
<evidence type="ECO:0000256" key="6">
    <source>
        <dbReference type="ARBA" id="ARBA00022729"/>
    </source>
</evidence>
<keyword evidence="5 14" id="KW-0812">Transmembrane</keyword>
<dbReference type="Pfam" id="PF00002">
    <property type="entry name" value="7tm_2"/>
    <property type="match status" value="1"/>
</dbReference>
<keyword evidence="10 14" id="KW-0472">Membrane</keyword>
<dbReference type="InterPro" id="IPR046338">
    <property type="entry name" value="GAIN_dom_sf"/>
</dbReference>
<feature type="domain" description="G-protein coupled receptors family 2 profile 2" evidence="18">
    <location>
        <begin position="854"/>
        <end position="1099"/>
    </location>
</feature>
<feature type="domain" description="EGF-like" evidence="16">
    <location>
        <begin position="189"/>
        <end position="226"/>
    </location>
</feature>
<feature type="transmembrane region" description="Helical" evidence="14">
    <location>
        <begin position="923"/>
        <end position="944"/>
    </location>
</feature>
<dbReference type="InterPro" id="IPR001881">
    <property type="entry name" value="EGF-like_Ca-bd_dom"/>
</dbReference>
<dbReference type="CDD" id="cd00054">
    <property type="entry name" value="EGF_CA"/>
    <property type="match status" value="8"/>
</dbReference>
<keyword evidence="8" id="KW-0106">Calcium</keyword>
<dbReference type="FunFam" id="2.10.25.10:FF:000038">
    <property type="entry name" value="Fibrillin 2"/>
    <property type="match status" value="2"/>
</dbReference>
<dbReference type="InterPro" id="IPR000152">
    <property type="entry name" value="EGF-type_Asp/Asn_hydroxyl_site"/>
</dbReference>
<dbReference type="GO" id="GO:0005886">
    <property type="term" value="C:plasma membrane"/>
    <property type="evidence" value="ECO:0007669"/>
    <property type="project" value="UniProtKB-SubCell"/>
</dbReference>
<organism evidence="19 20">
    <name type="scientific">Betta splendens</name>
    <name type="common">Siamese fighting fish</name>
    <dbReference type="NCBI Taxonomy" id="158456"/>
    <lineage>
        <taxon>Eukaryota</taxon>
        <taxon>Metazoa</taxon>
        <taxon>Chordata</taxon>
        <taxon>Craniata</taxon>
        <taxon>Vertebrata</taxon>
        <taxon>Euteleostomi</taxon>
        <taxon>Actinopterygii</taxon>
        <taxon>Neopterygii</taxon>
        <taxon>Teleostei</taxon>
        <taxon>Neoteleostei</taxon>
        <taxon>Acanthomorphata</taxon>
        <taxon>Anabantaria</taxon>
        <taxon>Anabantiformes</taxon>
        <taxon>Anabantoidei</taxon>
        <taxon>Osphronemidae</taxon>
        <taxon>Betta</taxon>
    </lineage>
</organism>
<feature type="transmembrane region" description="Helical" evidence="14">
    <location>
        <begin position="856"/>
        <end position="879"/>
    </location>
</feature>
<dbReference type="PANTHER" id="PTHR12011:SF469">
    <property type="entry name" value="ADHESION G PROTEIN-COUPLED RECEPTOR E1-RELATED"/>
    <property type="match status" value="1"/>
</dbReference>
<evidence type="ECO:0000259" key="16">
    <source>
        <dbReference type="PROSITE" id="PS50026"/>
    </source>
</evidence>
<evidence type="ECO:0000256" key="10">
    <source>
        <dbReference type="ARBA" id="ARBA00023136"/>
    </source>
</evidence>
<dbReference type="Pfam" id="PF01825">
    <property type="entry name" value="GPS"/>
    <property type="match status" value="1"/>
</dbReference>
<evidence type="ECO:0000256" key="9">
    <source>
        <dbReference type="ARBA" id="ARBA00022989"/>
    </source>
</evidence>